<dbReference type="InterPro" id="IPR038269">
    <property type="entry name" value="SCAN_sf"/>
</dbReference>
<accession>A0AAQ4RAW7</accession>
<keyword evidence="2" id="KW-0863">Zinc-finger</keyword>
<reference evidence="4 5" key="1">
    <citation type="journal article" date="2021" name="G3 (Bethesda)">
        <title>Improved contiguity of the threespine stickleback genome using long-read sequencing.</title>
        <authorList>
            <person name="Nath S."/>
            <person name="Shaw D.E."/>
            <person name="White M.A."/>
        </authorList>
    </citation>
    <scope>NUCLEOTIDE SEQUENCE [LARGE SCALE GENOMIC DNA]</scope>
    <source>
        <strain evidence="4 5">Lake Benthic</strain>
    </source>
</reference>
<dbReference type="Proteomes" id="UP000007635">
    <property type="component" value="Chromosome Y"/>
</dbReference>
<dbReference type="InterPro" id="IPR003309">
    <property type="entry name" value="SCAN_dom"/>
</dbReference>
<keyword evidence="2" id="KW-0479">Metal-binding</keyword>
<sequence>MMATSAISSFVDAPSVSQLVGLRKADLYAIANHYKISVPTQALKAELLVLVRKGLIEQGFCSLKKGESEVSEGEETAEGQVIGFSPTRSEEGVQEGPFTLPKFNPSPSSGHSVSSSAKLKLRLARLEIEQRDKEQARKFELEVKRLTIEADKEIRIRQLELEAGFSASPQSPQRQFEVSKNIALVPPFRESEVDSYFSAFERVAAALHWPQDVWSILLQCKLSGKAQEVLAALSLEDSLQYDIVKATVLRAYELVPEAYRQRFRNHKKPPDRTFVEFARDKESLFDRWCSASKANTFTEVKELMLLEEFKNHLPDRVVVHLNEQKVTTLAQAAVLADEYALTHKTVFGEFRFEGRSVTSSLPRSGRVASHDDPKPMAEVRECFYCHKVGHLIVDCPVLKSKPKPSESFPPKPKGMGFVWPQDSTSDSLVRPDPLYAPFLSTGCVSLTGEQADQKPIQILRDTGAAQSVILTKVLPWSPDSYCGSHVILQGIETSTVSVPLHWVNLKSDLVAGRFRVGVVSTLPVKGVTLLLGNDIAGGVVTPMLEVVGSPESTSTDNDLVEAFPHVFPACVLTRAQSRRMGDMVDLAGSVFARSTAAQIVPTVATTTPMFSTTGKSTVGENVSAPQLHDILVMVTPARVIEYQKEDPSLRKCFASVVSPEEANTRETAYFMEAGVLMRKWKAHKTDGDWPEVLQVVVPPPIRQQVLSLAHDPAWSGHLGITKTYDRVLRHFFWPGLKSDVVKFCRTCHACQLTGKANQTVPRAPLCPIPVVGEPFDRVIVDCVGPLPKTRSGNQFLLTIMCSATRYPETITP</sequence>
<dbReference type="SUPFAM" id="SSF47353">
    <property type="entry name" value="Retrovirus capsid dimerization domain-like"/>
    <property type="match status" value="1"/>
</dbReference>
<name>A0AAQ4RAW7_GASAC</name>
<dbReference type="Pfam" id="PF02023">
    <property type="entry name" value="SCAN"/>
    <property type="match status" value="1"/>
</dbReference>
<dbReference type="Gene3D" id="4.10.60.10">
    <property type="entry name" value="Zinc finger, CCHC-type"/>
    <property type="match status" value="1"/>
</dbReference>
<evidence type="ECO:0000256" key="1">
    <source>
        <dbReference type="ARBA" id="ARBA00039658"/>
    </source>
</evidence>
<keyword evidence="2" id="KW-0862">Zinc</keyword>
<dbReference type="GeneTree" id="ENSGT00940000165751"/>
<proteinExistence type="predicted"/>
<dbReference type="Pfam" id="PF17921">
    <property type="entry name" value="Integrase_H2C2"/>
    <property type="match status" value="1"/>
</dbReference>
<evidence type="ECO:0000259" key="3">
    <source>
        <dbReference type="PROSITE" id="PS50158"/>
    </source>
</evidence>
<dbReference type="PROSITE" id="PS50158">
    <property type="entry name" value="ZF_CCHC"/>
    <property type="match status" value="1"/>
</dbReference>
<dbReference type="AlphaFoldDB" id="A0AAQ4RAW7"/>
<dbReference type="Gene3D" id="1.10.4020.10">
    <property type="entry name" value="DNA breaking-rejoining enzymes"/>
    <property type="match status" value="1"/>
</dbReference>
<dbReference type="GO" id="GO:0003676">
    <property type="term" value="F:nucleic acid binding"/>
    <property type="evidence" value="ECO:0007669"/>
    <property type="project" value="InterPro"/>
</dbReference>
<dbReference type="Gene3D" id="1.10.340.70">
    <property type="match status" value="1"/>
</dbReference>
<dbReference type="SUPFAM" id="SSF57756">
    <property type="entry name" value="Retrovirus zinc finger-like domains"/>
    <property type="match status" value="1"/>
</dbReference>
<evidence type="ECO:0000313" key="5">
    <source>
        <dbReference type="Proteomes" id="UP000007635"/>
    </source>
</evidence>
<reference evidence="4" key="2">
    <citation type="submission" date="2025-08" db="UniProtKB">
        <authorList>
            <consortium name="Ensembl"/>
        </authorList>
    </citation>
    <scope>IDENTIFICATION</scope>
</reference>
<dbReference type="InterPro" id="IPR036875">
    <property type="entry name" value="Znf_CCHC_sf"/>
</dbReference>
<keyword evidence="5" id="KW-1185">Reference proteome</keyword>
<dbReference type="FunFam" id="1.10.340.70:FF:000001">
    <property type="entry name" value="Retrovirus-related Pol polyprotein from transposon gypsy-like Protein"/>
    <property type="match status" value="1"/>
</dbReference>
<evidence type="ECO:0000313" key="4">
    <source>
        <dbReference type="Ensembl" id="ENSGACP00000060150.1"/>
    </source>
</evidence>
<reference evidence="4" key="3">
    <citation type="submission" date="2025-09" db="UniProtKB">
        <authorList>
            <consortium name="Ensembl"/>
        </authorList>
    </citation>
    <scope>IDENTIFICATION</scope>
</reference>
<dbReference type="PANTHER" id="PTHR46888:SF13">
    <property type="entry name" value="RIBONUCLEASE H"/>
    <property type="match status" value="1"/>
</dbReference>
<dbReference type="GO" id="GO:0008270">
    <property type="term" value="F:zinc ion binding"/>
    <property type="evidence" value="ECO:0007669"/>
    <property type="project" value="UniProtKB-KW"/>
</dbReference>
<dbReference type="Ensembl" id="ENSGACT00000033942.1">
    <property type="protein sequence ID" value="ENSGACP00000060150.1"/>
    <property type="gene ID" value="ENSGACG00000036311.1"/>
</dbReference>
<dbReference type="InterPro" id="IPR001878">
    <property type="entry name" value="Znf_CCHC"/>
</dbReference>
<feature type="domain" description="CCHC-type" evidence="3">
    <location>
        <begin position="382"/>
        <end position="396"/>
    </location>
</feature>
<protein>
    <recommendedName>
        <fullName evidence="1">Gypsy retrotransposon integrase-like protein 1</fullName>
    </recommendedName>
</protein>
<dbReference type="InterPro" id="IPR041588">
    <property type="entry name" value="Integrase_H2C2"/>
</dbReference>
<evidence type="ECO:0000256" key="2">
    <source>
        <dbReference type="PROSITE-ProRule" id="PRU00047"/>
    </source>
</evidence>
<dbReference type="PANTHER" id="PTHR46888">
    <property type="entry name" value="ZINC KNUCKLE DOMAINCONTAINING PROTEIN-RELATED"/>
    <property type="match status" value="1"/>
</dbReference>
<organism evidence="4 5">
    <name type="scientific">Gasterosteus aculeatus aculeatus</name>
    <name type="common">three-spined stickleback</name>
    <dbReference type="NCBI Taxonomy" id="481459"/>
    <lineage>
        <taxon>Eukaryota</taxon>
        <taxon>Metazoa</taxon>
        <taxon>Chordata</taxon>
        <taxon>Craniata</taxon>
        <taxon>Vertebrata</taxon>
        <taxon>Euteleostomi</taxon>
        <taxon>Actinopterygii</taxon>
        <taxon>Neopterygii</taxon>
        <taxon>Teleostei</taxon>
        <taxon>Neoteleostei</taxon>
        <taxon>Acanthomorphata</taxon>
        <taxon>Eupercaria</taxon>
        <taxon>Perciformes</taxon>
        <taxon>Cottioidei</taxon>
        <taxon>Gasterosteales</taxon>
        <taxon>Gasterosteidae</taxon>
        <taxon>Gasterosteus</taxon>
    </lineage>
</organism>